<evidence type="ECO:0000256" key="4">
    <source>
        <dbReference type="SAM" id="MobiDB-lite"/>
    </source>
</evidence>
<dbReference type="Gene3D" id="3.30.479.20">
    <property type="entry name" value="Elongation factor Ts, dimerisation domain"/>
    <property type="match status" value="2"/>
</dbReference>
<keyword evidence="1 3" id="KW-0251">Elongation factor</keyword>
<dbReference type="GeneTree" id="ENSGT00390000016293"/>
<dbReference type="InterPro" id="IPR014039">
    <property type="entry name" value="Transl_elong_EFTs/EF1B_dimer"/>
</dbReference>
<evidence type="ECO:0000256" key="1">
    <source>
        <dbReference type="ARBA" id="ARBA00022768"/>
    </source>
</evidence>
<sequence>MQRAVWAGFRSAVRCFSAARPALRADKDALLRLRKSTGLPFGACAEALRDSGGDERQAEALLLVRARRDGRHRAEQLRERAAKDGLMGTVVRGNCGVMVEVNCETDFVARNAAFQQLVRDAALGAMSSCHSPDPPTGCVKRFLSPVELSQLRTEPGGAQLSERLELTIGSMGEKMTLRRAAFLAVPPDCFIASYTHGPPPGEPPPSHSVPALGRYGALVACRVTEPGVSPDPAAVGRKVAQHVVGMAPTSVGDPGDGAGGRKEEEEEEEETRLLAQSFVLQPAVTVAEFLRAHGVTVLDFVRFQCGEEERD</sequence>
<reference evidence="6" key="2">
    <citation type="submission" date="2025-05" db="UniProtKB">
        <authorList>
            <consortium name="Ensembl"/>
        </authorList>
    </citation>
    <scope>IDENTIFICATION</scope>
</reference>
<protein>
    <recommendedName>
        <fullName evidence="3">Elongation factor Ts, mitochondrial</fullName>
        <shortName evidence="3">EF-Ts</shortName>
        <shortName evidence="3">EF-TsMt</shortName>
    </recommendedName>
</protein>
<dbReference type="RefSeq" id="XP_015742467.1">
    <property type="nucleotide sequence ID" value="XM_015886981.2"/>
</dbReference>
<dbReference type="Pfam" id="PF00889">
    <property type="entry name" value="EF_TS"/>
    <property type="match status" value="1"/>
</dbReference>
<dbReference type="Ensembl" id="ENSCJPT00005007577.1">
    <property type="protein sequence ID" value="ENSCJPP00005004540.1"/>
    <property type="gene ID" value="ENSCJPG00005004474.1"/>
</dbReference>
<dbReference type="GeneID" id="107325803"/>
<comment type="similarity">
    <text evidence="3">Belongs to the EF-Ts family.</text>
</comment>
<dbReference type="SUPFAM" id="SSF54713">
    <property type="entry name" value="Elongation factor Ts (EF-Ts), dimerisation domain"/>
    <property type="match status" value="2"/>
</dbReference>
<dbReference type="Gene3D" id="1.10.8.10">
    <property type="entry name" value="DNA helicase RuvA subunit, C-terminal domain"/>
    <property type="match status" value="1"/>
</dbReference>
<dbReference type="Ensembl" id="ENSCJPT00005007575.1">
    <property type="protein sequence ID" value="ENSCJPP00005004538.1"/>
    <property type="gene ID" value="ENSCJPG00005004474.1"/>
</dbReference>
<dbReference type="CTD" id="10102"/>
<feature type="domain" description="Translation elongation factor EFTs/EF1B dimerisation" evidence="5">
    <location>
        <begin position="96"/>
        <end position="251"/>
    </location>
</feature>
<dbReference type="PANTHER" id="PTHR11741:SF0">
    <property type="entry name" value="ELONGATION FACTOR TS, MITOCHONDRIAL"/>
    <property type="match status" value="1"/>
</dbReference>
<dbReference type="GO" id="GO:0070125">
    <property type="term" value="P:mitochondrial translational elongation"/>
    <property type="evidence" value="ECO:0007669"/>
    <property type="project" value="Ensembl"/>
</dbReference>
<dbReference type="InterPro" id="IPR018101">
    <property type="entry name" value="Transl_elong_Ts_CS"/>
</dbReference>
<dbReference type="GO" id="GO:0003746">
    <property type="term" value="F:translation elongation factor activity"/>
    <property type="evidence" value="ECO:0007669"/>
    <property type="project" value="UniProtKB-UniRule"/>
</dbReference>
<comment type="function">
    <text evidence="3">Associates with the EF-Tu.GDP complex and induces the exchange of GDP to GTP. It remains bound to the aminoacyl-tRNA.EF-Tu.GTP complex up to the GTP hydrolysis stage on the ribosome.</text>
</comment>
<dbReference type="HAMAP" id="MF_00050">
    <property type="entry name" value="EF_Ts"/>
    <property type="match status" value="1"/>
</dbReference>
<evidence type="ECO:0000256" key="2">
    <source>
        <dbReference type="ARBA" id="ARBA00022917"/>
    </source>
</evidence>
<evidence type="ECO:0000256" key="3">
    <source>
        <dbReference type="HAMAP-Rule" id="MF_03135"/>
    </source>
</evidence>
<dbReference type="InterPro" id="IPR001816">
    <property type="entry name" value="Transl_elong_EFTs/EF1B"/>
</dbReference>
<reference evidence="6" key="1">
    <citation type="submission" date="2015-11" db="EMBL/GenBank/DDBJ databases">
        <authorList>
            <consortium name="International Coturnix japonica Genome Analysis Consortium"/>
            <person name="Warren W."/>
            <person name="Burt D.W."/>
            <person name="Antin P.B."/>
            <person name="Lanford R."/>
            <person name="Gros J."/>
            <person name="Wilson R.K."/>
        </authorList>
    </citation>
    <scope>NUCLEOTIDE SEQUENCE [LARGE SCALE GENOMIC DNA]</scope>
</reference>
<dbReference type="OrthoDB" id="277235at2759"/>
<proteinExistence type="inferred from homology"/>
<dbReference type="InterPro" id="IPR036402">
    <property type="entry name" value="EF-Ts_dimer_sf"/>
</dbReference>
<evidence type="ECO:0000313" key="6">
    <source>
        <dbReference type="Ensembl" id="ENSCJPP00005004540.1"/>
    </source>
</evidence>
<dbReference type="GO" id="GO:0005654">
    <property type="term" value="C:nucleoplasm"/>
    <property type="evidence" value="ECO:0007669"/>
    <property type="project" value="Ensembl"/>
</dbReference>
<dbReference type="GO" id="GO:0005739">
    <property type="term" value="C:mitochondrion"/>
    <property type="evidence" value="ECO:0007669"/>
    <property type="project" value="UniProtKB-SubCell"/>
</dbReference>
<organism evidence="6 7">
    <name type="scientific">Coturnix japonica</name>
    <name type="common">Japanese quail</name>
    <name type="synonym">Coturnix coturnix japonica</name>
    <dbReference type="NCBI Taxonomy" id="93934"/>
    <lineage>
        <taxon>Eukaryota</taxon>
        <taxon>Metazoa</taxon>
        <taxon>Chordata</taxon>
        <taxon>Craniata</taxon>
        <taxon>Vertebrata</taxon>
        <taxon>Euteleostomi</taxon>
        <taxon>Archelosauria</taxon>
        <taxon>Archosauria</taxon>
        <taxon>Dinosauria</taxon>
        <taxon>Saurischia</taxon>
        <taxon>Theropoda</taxon>
        <taxon>Coelurosauria</taxon>
        <taxon>Aves</taxon>
        <taxon>Neognathae</taxon>
        <taxon>Galloanserae</taxon>
        <taxon>Galliformes</taxon>
        <taxon>Phasianidae</taxon>
        <taxon>Perdicinae</taxon>
        <taxon>Coturnix</taxon>
    </lineage>
</organism>
<dbReference type="PROSITE" id="PS01127">
    <property type="entry name" value="EF_TS_2"/>
    <property type="match status" value="1"/>
</dbReference>
<keyword evidence="2 3" id="KW-0648">Protein biosynthesis</keyword>
<keyword evidence="3" id="KW-0496">Mitochondrion</keyword>
<dbReference type="PANTHER" id="PTHR11741">
    <property type="entry name" value="ELONGATION FACTOR TS"/>
    <property type="match status" value="1"/>
</dbReference>
<name>A0A8C2Y6Q5_COTJA</name>
<dbReference type="KEGG" id="cjo:107325803"/>
<accession>A0A8C2Y6Q5</accession>
<dbReference type="AlphaFoldDB" id="A0A8C2Y6Q5"/>
<evidence type="ECO:0000313" key="7">
    <source>
        <dbReference type="Proteomes" id="UP000694412"/>
    </source>
</evidence>
<keyword evidence="7" id="KW-1185">Reference proteome</keyword>
<dbReference type="Proteomes" id="UP000694412">
    <property type="component" value="Chromosome LGE22C19W28_E50C23"/>
</dbReference>
<gene>
    <name evidence="3 6" type="primary">TSFM</name>
</gene>
<evidence type="ECO:0000259" key="5">
    <source>
        <dbReference type="Pfam" id="PF00889"/>
    </source>
</evidence>
<feature type="region of interest" description="Disordered" evidence="4">
    <location>
        <begin position="246"/>
        <end position="270"/>
    </location>
</feature>
<comment type="subcellular location">
    <subcellularLocation>
        <location evidence="3">Mitochondrion</location>
    </subcellularLocation>
</comment>